<organism evidence="1 2">
    <name type="scientific">Rhizobium leguminosarum</name>
    <dbReference type="NCBI Taxonomy" id="384"/>
    <lineage>
        <taxon>Bacteria</taxon>
        <taxon>Pseudomonadati</taxon>
        <taxon>Pseudomonadota</taxon>
        <taxon>Alphaproteobacteria</taxon>
        <taxon>Hyphomicrobiales</taxon>
        <taxon>Rhizobiaceae</taxon>
        <taxon>Rhizobium/Agrobacterium group</taxon>
        <taxon>Rhizobium</taxon>
    </lineage>
</organism>
<gene>
    <name evidence="1" type="ORF">CUJ84_pRLN3000256</name>
</gene>
<proteinExistence type="predicted"/>
<dbReference type="AlphaFoldDB" id="A0A2K9ZGJ2"/>
<evidence type="ECO:0000313" key="2">
    <source>
        <dbReference type="Proteomes" id="UP000238523"/>
    </source>
</evidence>
<evidence type="ECO:0000313" key="1">
    <source>
        <dbReference type="EMBL" id="AUW47383.1"/>
    </source>
</evidence>
<dbReference type="RefSeq" id="WP_105009820.1">
    <property type="nucleotide sequence ID" value="NZ_CP025015.1"/>
</dbReference>
<dbReference type="Proteomes" id="UP000238523">
    <property type="component" value="Plasmid pRLN3"/>
</dbReference>
<keyword evidence="1" id="KW-0614">Plasmid</keyword>
<sequence length="82" mass="8854">MTAVAVCSSLLDPIDCFLNNEIEALNSDARTVHPGRFDGLLIRAVMLGVPLPKPQGSGFVVCSAVRWIRHGSVQPLRIEARA</sequence>
<reference evidence="1 2" key="1">
    <citation type="submission" date="2017-11" db="EMBL/GenBank/DDBJ databases">
        <title>Complete genome of Rhizobium leguminosarum Norway, an ineffective micro-symbiont.</title>
        <authorList>
            <person name="Hoffrichter A."/>
            <person name="Liang J."/>
            <person name="Brachmann A."/>
            <person name="Marin M."/>
        </authorList>
    </citation>
    <scope>NUCLEOTIDE SEQUENCE [LARGE SCALE GENOMIC DNA]</scope>
    <source>
        <strain evidence="1 2">Norway</strain>
        <plasmid evidence="2">Plasmid prln3</plasmid>
    </source>
</reference>
<name>A0A2K9ZGJ2_RHILE</name>
<protein>
    <submittedName>
        <fullName evidence="1">Uncharacterized protein</fullName>
    </submittedName>
</protein>
<accession>A0A2K9ZGJ2</accession>
<dbReference type="EMBL" id="CP025015">
    <property type="protein sequence ID" value="AUW47383.1"/>
    <property type="molecule type" value="Genomic_DNA"/>
</dbReference>
<geneLocation type="plasmid" evidence="2">
    <name>prln3</name>
</geneLocation>